<keyword evidence="2 5" id="KW-0812">Transmembrane</keyword>
<feature type="transmembrane region" description="Helical" evidence="5">
    <location>
        <begin position="20"/>
        <end position="45"/>
    </location>
</feature>
<keyword evidence="7" id="KW-1185">Reference proteome</keyword>
<dbReference type="InterPro" id="IPR036259">
    <property type="entry name" value="MFS_trans_sf"/>
</dbReference>
<evidence type="ECO:0000259" key="6">
    <source>
        <dbReference type="PROSITE" id="PS50850"/>
    </source>
</evidence>
<dbReference type="Proteomes" id="UP000515163">
    <property type="component" value="Unplaced"/>
</dbReference>
<sequence>MTLSVDEYLEHVGVMGRFQWSIVIIVGIMLVPVTFQTLIMAFLALEPDWKCVDGSSVCNFTQTFSPNGIDPNKFYRCDINRSEWEFTTPYTSIITEWDLVCEYSFLGWATSAIMFTGWLFGNIIFGILSDKYGRRIILFFSSSMVCWLAFASSFVPYYWLYAIFRFFIGFGLGGSIVCLFIMATEFVGPEKRAMAGTFTWYFWTGALMLIALLAYFIRDWRTLSITTSAPGIVLFLFWFCIPESVRWLVTHDKVQEAEDILLKVGKFNKRESPHDEHLGLPDIHSNAFARKATLLDLFRTRKIAIRTIIIWVSWFVNAQVYFGVSLGSVLLGGNMYLNFFLTSLIELPGNAFAIFSMNKFGRKLVVVVGLIVGALGNMLVTVIPEDPTNKGYAVGRIVFALLGKFAVMCSFDAIFVFTAELFPTVIRNIGLGSSSAAGRIGAITSPFVIWLALYLTQLPYIIMAVDALIAGVLCMLLPETNHAPTAETLESQDYSDVVVLNLKDGAEGEKKMGKDEGDKLLIDEKKNTVF</sequence>
<feature type="transmembrane region" description="Helical" evidence="5">
    <location>
        <begin position="166"/>
        <end position="188"/>
    </location>
</feature>
<name>A0A6P8H8P4_ACTTE</name>
<dbReference type="GO" id="GO:0016020">
    <property type="term" value="C:membrane"/>
    <property type="evidence" value="ECO:0007669"/>
    <property type="project" value="UniProtKB-SubCell"/>
</dbReference>
<gene>
    <name evidence="8" type="primary">LOC116286424</name>
</gene>
<feature type="transmembrane region" description="Helical" evidence="5">
    <location>
        <begin position="223"/>
        <end position="241"/>
    </location>
</feature>
<evidence type="ECO:0000256" key="2">
    <source>
        <dbReference type="ARBA" id="ARBA00022692"/>
    </source>
</evidence>
<protein>
    <submittedName>
        <fullName evidence="8">Organic cation transporter-like protein</fullName>
    </submittedName>
</protein>
<dbReference type="PANTHER" id="PTHR24064">
    <property type="entry name" value="SOLUTE CARRIER FAMILY 22 MEMBER"/>
    <property type="match status" value="1"/>
</dbReference>
<feature type="transmembrane region" description="Helical" evidence="5">
    <location>
        <begin position="200"/>
        <end position="217"/>
    </location>
</feature>
<dbReference type="SUPFAM" id="SSF103473">
    <property type="entry name" value="MFS general substrate transporter"/>
    <property type="match status" value="1"/>
</dbReference>
<proteinExistence type="predicted"/>
<dbReference type="GeneID" id="116286424"/>
<keyword evidence="4 5" id="KW-0472">Membrane</keyword>
<evidence type="ECO:0000256" key="3">
    <source>
        <dbReference type="ARBA" id="ARBA00022989"/>
    </source>
</evidence>
<feature type="transmembrane region" description="Helical" evidence="5">
    <location>
        <begin position="137"/>
        <end position="160"/>
    </location>
</feature>
<dbReference type="Pfam" id="PF00083">
    <property type="entry name" value="Sugar_tr"/>
    <property type="match status" value="1"/>
</dbReference>
<evidence type="ECO:0000313" key="8">
    <source>
        <dbReference type="RefSeq" id="XP_031548800.1"/>
    </source>
</evidence>
<feature type="domain" description="Major facilitator superfamily (MFS) profile" evidence="6">
    <location>
        <begin position="22"/>
        <end position="482"/>
    </location>
</feature>
<dbReference type="InterPro" id="IPR020846">
    <property type="entry name" value="MFS_dom"/>
</dbReference>
<dbReference type="AlphaFoldDB" id="A0A6P8H8P4"/>
<feature type="transmembrane region" description="Helical" evidence="5">
    <location>
        <begin position="303"/>
        <end position="324"/>
    </location>
</feature>
<dbReference type="RefSeq" id="XP_031548800.1">
    <property type="nucleotide sequence ID" value="XM_031692940.1"/>
</dbReference>
<feature type="transmembrane region" description="Helical" evidence="5">
    <location>
        <begin position="364"/>
        <end position="383"/>
    </location>
</feature>
<reference evidence="8" key="1">
    <citation type="submission" date="2025-08" db="UniProtKB">
        <authorList>
            <consortium name="RefSeq"/>
        </authorList>
    </citation>
    <scope>IDENTIFICATION</scope>
    <source>
        <tissue evidence="8">Tentacle</tissue>
    </source>
</reference>
<dbReference type="OrthoDB" id="3936150at2759"/>
<evidence type="ECO:0000313" key="7">
    <source>
        <dbReference type="Proteomes" id="UP000515163"/>
    </source>
</evidence>
<dbReference type="CDD" id="cd17317">
    <property type="entry name" value="MFS_SLC22"/>
    <property type="match status" value="1"/>
</dbReference>
<dbReference type="PROSITE" id="PS50850">
    <property type="entry name" value="MFS"/>
    <property type="match status" value="1"/>
</dbReference>
<accession>A0A6P8H8P4</accession>
<evidence type="ECO:0000256" key="5">
    <source>
        <dbReference type="SAM" id="Phobius"/>
    </source>
</evidence>
<feature type="transmembrane region" description="Helical" evidence="5">
    <location>
        <begin position="105"/>
        <end position="125"/>
    </location>
</feature>
<dbReference type="InterPro" id="IPR005828">
    <property type="entry name" value="MFS_sugar_transport-like"/>
</dbReference>
<evidence type="ECO:0000256" key="1">
    <source>
        <dbReference type="ARBA" id="ARBA00004141"/>
    </source>
</evidence>
<keyword evidence="3 5" id="KW-1133">Transmembrane helix</keyword>
<dbReference type="GO" id="GO:0022857">
    <property type="term" value="F:transmembrane transporter activity"/>
    <property type="evidence" value="ECO:0007669"/>
    <property type="project" value="InterPro"/>
</dbReference>
<dbReference type="InParanoid" id="A0A6P8H8P4"/>
<dbReference type="KEGG" id="aten:116286424"/>
<feature type="transmembrane region" description="Helical" evidence="5">
    <location>
        <begin position="395"/>
        <end position="417"/>
    </location>
</feature>
<dbReference type="Gene3D" id="1.20.1250.20">
    <property type="entry name" value="MFS general substrate transporter like domains"/>
    <property type="match status" value="1"/>
</dbReference>
<evidence type="ECO:0000256" key="4">
    <source>
        <dbReference type="ARBA" id="ARBA00023136"/>
    </source>
</evidence>
<organism evidence="7 8">
    <name type="scientific">Actinia tenebrosa</name>
    <name type="common">Australian red waratah sea anemone</name>
    <dbReference type="NCBI Taxonomy" id="6105"/>
    <lineage>
        <taxon>Eukaryota</taxon>
        <taxon>Metazoa</taxon>
        <taxon>Cnidaria</taxon>
        <taxon>Anthozoa</taxon>
        <taxon>Hexacorallia</taxon>
        <taxon>Actiniaria</taxon>
        <taxon>Actiniidae</taxon>
        <taxon>Actinia</taxon>
    </lineage>
</organism>
<feature type="transmembrane region" description="Helical" evidence="5">
    <location>
        <begin position="458"/>
        <end position="477"/>
    </location>
</feature>
<comment type="subcellular location">
    <subcellularLocation>
        <location evidence="1">Membrane</location>
        <topology evidence="1">Multi-pass membrane protein</topology>
    </subcellularLocation>
</comment>
<feature type="transmembrane region" description="Helical" evidence="5">
    <location>
        <begin position="336"/>
        <end position="357"/>
    </location>
</feature>